<dbReference type="RefSeq" id="WP_033357941.1">
    <property type="nucleotide sequence ID" value="NZ_CP073767.1"/>
</dbReference>
<dbReference type="OrthoDB" id="3298174at2"/>
<protein>
    <recommendedName>
        <fullName evidence="5">Secreted protein</fullName>
    </recommendedName>
</protein>
<dbReference type="Proteomes" id="UP001058003">
    <property type="component" value="Chromosome"/>
</dbReference>
<dbReference type="AlphaFoldDB" id="A0A9Q9MKX0"/>
<evidence type="ECO:0000313" key="4">
    <source>
        <dbReference type="Proteomes" id="UP001058003"/>
    </source>
</evidence>
<dbReference type="PROSITE" id="PS51257">
    <property type="entry name" value="PROKAR_LIPOPROTEIN"/>
    <property type="match status" value="1"/>
</dbReference>
<proteinExistence type="predicted"/>
<feature type="signal peptide" evidence="2">
    <location>
        <begin position="1"/>
        <end position="22"/>
    </location>
</feature>
<feature type="region of interest" description="Disordered" evidence="1">
    <location>
        <begin position="28"/>
        <end position="61"/>
    </location>
</feature>
<evidence type="ECO:0000313" key="3">
    <source>
        <dbReference type="EMBL" id="UWZ56201.1"/>
    </source>
</evidence>
<feature type="chain" id="PRO_5040336265" description="Secreted protein" evidence="2">
    <location>
        <begin position="23"/>
        <end position="152"/>
    </location>
</feature>
<keyword evidence="2" id="KW-0732">Signal</keyword>
<accession>A0A9Q9MKX0</accession>
<evidence type="ECO:0000256" key="2">
    <source>
        <dbReference type="SAM" id="SignalP"/>
    </source>
</evidence>
<dbReference type="EMBL" id="CP073767">
    <property type="protein sequence ID" value="UWZ56201.1"/>
    <property type="molecule type" value="Genomic_DNA"/>
</dbReference>
<feature type="compositionally biased region" description="Polar residues" evidence="1">
    <location>
        <begin position="36"/>
        <end position="45"/>
    </location>
</feature>
<evidence type="ECO:0008006" key="5">
    <source>
        <dbReference type="Google" id="ProtNLM"/>
    </source>
</evidence>
<sequence length="152" mass="15412">MKRLLGCAAATAALALTGVLSACSDDPPKDNATAAAPTTQESLLPQTGPAPTKPGASPQAGCPVDAATLEKAFVANLEVSNAVDIGKGLTDISCADNWATARTQPEANDKATVLFQYDTAKKQWLAIAGGTDNVCMGQVPAAVLKQLKNCGS</sequence>
<dbReference type="KEGG" id="daur:Daura_08475"/>
<organism evidence="3 4">
    <name type="scientific">Dactylosporangium aurantiacum</name>
    <dbReference type="NCBI Taxonomy" id="35754"/>
    <lineage>
        <taxon>Bacteria</taxon>
        <taxon>Bacillati</taxon>
        <taxon>Actinomycetota</taxon>
        <taxon>Actinomycetes</taxon>
        <taxon>Micromonosporales</taxon>
        <taxon>Micromonosporaceae</taxon>
        <taxon>Dactylosporangium</taxon>
    </lineage>
</organism>
<evidence type="ECO:0000256" key="1">
    <source>
        <dbReference type="SAM" id="MobiDB-lite"/>
    </source>
</evidence>
<reference evidence="3" key="1">
    <citation type="submission" date="2021-04" db="EMBL/GenBank/DDBJ databases">
        <title>Dactylosporangium aurantiacum NRRL B-8018 full assembly.</title>
        <authorList>
            <person name="Hartkoorn R.C."/>
            <person name="Beaudoing E."/>
            <person name="Hot D."/>
        </authorList>
    </citation>
    <scope>NUCLEOTIDE SEQUENCE</scope>
    <source>
        <strain evidence="3">NRRL B-8018</strain>
    </source>
</reference>
<gene>
    <name evidence="3" type="ORF">Daura_08475</name>
</gene>
<name>A0A9Q9MKX0_9ACTN</name>
<keyword evidence="4" id="KW-1185">Reference proteome</keyword>